<dbReference type="NCBIfam" id="NF003921">
    <property type="entry name" value="PRK05443.2-2"/>
    <property type="match status" value="1"/>
</dbReference>
<feature type="domain" description="Polyphosphate kinase C-terminal" evidence="12">
    <location>
        <begin position="519"/>
        <end position="681"/>
    </location>
</feature>
<keyword evidence="1 6" id="KW-0597">Phosphoprotein</keyword>
<name>A0A9D1A0Q3_9ACTN</name>
<feature type="coiled-coil region" evidence="8">
    <location>
        <begin position="728"/>
        <end position="755"/>
    </location>
</feature>
<feature type="compositionally biased region" description="Low complexity" evidence="9">
    <location>
        <begin position="895"/>
        <end position="913"/>
    </location>
</feature>
<dbReference type="CDD" id="cd09166">
    <property type="entry name" value="PLDc_PPK1_C1_unchar"/>
    <property type="match status" value="1"/>
</dbReference>
<comment type="PTM">
    <text evidence="6 7">An intermediate of this reaction is the autophosphorylated ppk in which a phosphate is covalently linked to a histidine residue through a N-P bond.</text>
</comment>
<evidence type="ECO:0000256" key="3">
    <source>
        <dbReference type="ARBA" id="ARBA00022741"/>
    </source>
</evidence>
<dbReference type="InterPro" id="IPR041108">
    <property type="entry name" value="PP_kinase_C_1"/>
</dbReference>
<dbReference type="AlphaFoldDB" id="A0A9D1A0Q3"/>
<evidence type="ECO:0000256" key="9">
    <source>
        <dbReference type="SAM" id="MobiDB-lite"/>
    </source>
</evidence>
<feature type="binding site" evidence="6">
    <location>
        <position position="421"/>
    </location>
    <ligand>
        <name>Mg(2+)</name>
        <dbReference type="ChEBI" id="CHEBI:18420"/>
    </ligand>
</feature>
<dbReference type="PANTHER" id="PTHR30218:SF0">
    <property type="entry name" value="POLYPHOSPHATE KINASE"/>
    <property type="match status" value="1"/>
</dbReference>
<dbReference type="GO" id="GO:0009358">
    <property type="term" value="C:polyphosphate kinase complex"/>
    <property type="evidence" value="ECO:0007669"/>
    <property type="project" value="InterPro"/>
</dbReference>
<feature type="binding site" evidence="6">
    <location>
        <position position="608"/>
    </location>
    <ligand>
        <name>ATP</name>
        <dbReference type="ChEBI" id="CHEBI:30616"/>
    </ligand>
</feature>
<evidence type="ECO:0000256" key="8">
    <source>
        <dbReference type="SAM" id="Coils"/>
    </source>
</evidence>
<evidence type="ECO:0000256" key="6">
    <source>
        <dbReference type="HAMAP-Rule" id="MF_00347"/>
    </source>
</evidence>
<keyword evidence="2 6" id="KW-0808">Transferase</keyword>
<feature type="binding site" evidence="6">
    <location>
        <position position="484"/>
    </location>
    <ligand>
        <name>ATP</name>
        <dbReference type="ChEBI" id="CHEBI:30616"/>
    </ligand>
</feature>
<dbReference type="InterPro" id="IPR025200">
    <property type="entry name" value="PPK_C_dom2"/>
</dbReference>
<evidence type="ECO:0000256" key="2">
    <source>
        <dbReference type="ARBA" id="ARBA00022679"/>
    </source>
</evidence>
<feature type="domain" description="Polyphosphate kinase N-terminal" evidence="11">
    <location>
        <begin position="2"/>
        <end position="105"/>
    </location>
</feature>
<reference evidence="14" key="2">
    <citation type="journal article" date="2021" name="PeerJ">
        <title>Extensive microbial diversity within the chicken gut microbiome revealed by metagenomics and culture.</title>
        <authorList>
            <person name="Gilroy R."/>
            <person name="Ravi A."/>
            <person name="Getino M."/>
            <person name="Pursley I."/>
            <person name="Horton D.L."/>
            <person name="Alikhan N.F."/>
            <person name="Baker D."/>
            <person name="Gharbi K."/>
            <person name="Hall N."/>
            <person name="Watson M."/>
            <person name="Adriaenssens E.M."/>
            <person name="Foster-Nyarko E."/>
            <person name="Jarju S."/>
            <person name="Secka A."/>
            <person name="Antonio M."/>
            <person name="Oren A."/>
            <person name="Chaudhuri R.R."/>
            <person name="La Ragione R."/>
            <person name="Hildebrand F."/>
            <person name="Pallen M.J."/>
        </authorList>
    </citation>
    <scope>NUCLEOTIDE SEQUENCE</scope>
    <source>
        <strain evidence="14">ChiGjej1B1-2707</strain>
    </source>
</reference>
<dbReference type="SUPFAM" id="SSF143724">
    <property type="entry name" value="PHP14-like"/>
    <property type="match status" value="1"/>
</dbReference>
<dbReference type="PANTHER" id="PTHR30218">
    <property type="entry name" value="POLYPHOSPHATE KINASE"/>
    <property type="match status" value="1"/>
</dbReference>
<dbReference type="Gene3D" id="3.30.1840.10">
    <property type="entry name" value="Polyphosphate kinase middle domain"/>
    <property type="match status" value="1"/>
</dbReference>
<comment type="similarity">
    <text evidence="6 7">Belongs to the polyphosphate kinase 1 (PPK1) family.</text>
</comment>
<keyword evidence="4 6" id="KW-0418">Kinase</keyword>
<dbReference type="InterPro" id="IPR036830">
    <property type="entry name" value="PP_kinase_middle_dom_sf"/>
</dbReference>
<protein>
    <recommendedName>
        <fullName evidence="6 7">Polyphosphate kinase</fullName>
        <ecNumber evidence="6 7">2.7.4.1</ecNumber>
    </recommendedName>
    <alternativeName>
        <fullName evidence="6">ATP-polyphosphate phosphotransferase</fullName>
    </alternativeName>
    <alternativeName>
        <fullName evidence="6">Polyphosphoric acid kinase</fullName>
    </alternativeName>
</protein>
<keyword evidence="6" id="KW-0479">Metal-binding</keyword>
<dbReference type="InterPro" id="IPR025198">
    <property type="entry name" value="PPK_N_dom"/>
</dbReference>
<keyword evidence="6" id="KW-0460">Magnesium</keyword>
<evidence type="ECO:0000256" key="4">
    <source>
        <dbReference type="ARBA" id="ARBA00022777"/>
    </source>
</evidence>
<comment type="cofactor">
    <cofactor evidence="6">
        <name>Mg(2+)</name>
        <dbReference type="ChEBI" id="CHEBI:18420"/>
    </cofactor>
</comment>
<evidence type="ECO:0000259" key="13">
    <source>
        <dbReference type="Pfam" id="PF17941"/>
    </source>
</evidence>
<gene>
    <name evidence="14" type="primary">ppk1</name>
    <name evidence="6" type="synonym">ppk</name>
    <name evidence="14" type="ORF">IAA69_05365</name>
</gene>
<feature type="binding site" evidence="6">
    <location>
        <position position="391"/>
    </location>
    <ligand>
        <name>Mg(2+)</name>
        <dbReference type="ChEBI" id="CHEBI:18420"/>
    </ligand>
</feature>
<comment type="catalytic activity">
    <reaction evidence="6 7">
        <text>[phosphate](n) + ATP = [phosphate](n+1) + ADP</text>
        <dbReference type="Rhea" id="RHEA:19573"/>
        <dbReference type="Rhea" id="RHEA-COMP:9859"/>
        <dbReference type="Rhea" id="RHEA-COMP:14280"/>
        <dbReference type="ChEBI" id="CHEBI:16838"/>
        <dbReference type="ChEBI" id="CHEBI:30616"/>
        <dbReference type="ChEBI" id="CHEBI:456216"/>
        <dbReference type="EC" id="2.7.4.1"/>
    </reaction>
</comment>
<dbReference type="Gene3D" id="1.20.58.310">
    <property type="entry name" value="Polyphosphate kinase N-terminal domain"/>
    <property type="match status" value="1"/>
</dbReference>
<comment type="function">
    <text evidence="6 7">Catalyzes the reversible transfer of the terminal phosphate of ATP to form a long-chain polyphosphate (polyP).</text>
</comment>
<feature type="domain" description="Polyphosphate kinase C-terminal" evidence="13">
    <location>
        <begin position="348"/>
        <end position="509"/>
    </location>
</feature>
<dbReference type="Gene3D" id="3.30.870.10">
    <property type="entry name" value="Endonuclease Chain A"/>
    <property type="match status" value="2"/>
</dbReference>
<feature type="compositionally biased region" description="Low complexity" evidence="9">
    <location>
        <begin position="778"/>
        <end position="798"/>
    </location>
</feature>
<dbReference type="GO" id="GO:0005524">
    <property type="term" value="F:ATP binding"/>
    <property type="evidence" value="ECO:0007669"/>
    <property type="project" value="UniProtKB-KW"/>
</dbReference>
<accession>A0A9D1A0Q3</accession>
<feature type="binding site" evidence="6">
    <location>
        <position position="39"/>
    </location>
    <ligand>
        <name>ATP</name>
        <dbReference type="ChEBI" id="CHEBI:30616"/>
    </ligand>
</feature>
<dbReference type="HAMAP" id="MF_00347">
    <property type="entry name" value="Polyphosphate_kinase"/>
    <property type="match status" value="1"/>
</dbReference>
<dbReference type="InterPro" id="IPR003414">
    <property type="entry name" value="PP_kinase"/>
</dbReference>
<dbReference type="SUPFAM" id="SSF56024">
    <property type="entry name" value="Phospholipase D/nuclease"/>
    <property type="match status" value="2"/>
</dbReference>
<feature type="active site" description="Phosphohistidine intermediate" evidence="6">
    <location>
        <position position="451"/>
    </location>
</feature>
<evidence type="ECO:0000259" key="11">
    <source>
        <dbReference type="Pfam" id="PF13089"/>
    </source>
</evidence>
<comment type="caution">
    <text evidence="14">The sequence shown here is derived from an EMBL/GenBank/DDBJ whole genome shotgun (WGS) entry which is preliminary data.</text>
</comment>
<feature type="region of interest" description="Disordered" evidence="9">
    <location>
        <begin position="847"/>
        <end position="880"/>
    </location>
</feature>
<feature type="region of interest" description="Disordered" evidence="9">
    <location>
        <begin position="895"/>
        <end position="954"/>
    </location>
</feature>
<evidence type="ECO:0000256" key="5">
    <source>
        <dbReference type="ARBA" id="ARBA00022840"/>
    </source>
</evidence>
<evidence type="ECO:0000259" key="12">
    <source>
        <dbReference type="Pfam" id="PF13090"/>
    </source>
</evidence>
<dbReference type="Proteomes" id="UP000824261">
    <property type="component" value="Unassembled WGS sequence"/>
</dbReference>
<feature type="compositionally biased region" description="Basic residues" evidence="9">
    <location>
        <begin position="942"/>
        <end position="954"/>
    </location>
</feature>
<evidence type="ECO:0000259" key="10">
    <source>
        <dbReference type="Pfam" id="PF02503"/>
    </source>
</evidence>
<feature type="domain" description="Polyphosphate kinase middle" evidence="10">
    <location>
        <begin position="115"/>
        <end position="316"/>
    </location>
</feature>
<feature type="compositionally biased region" description="Low complexity" evidence="9">
    <location>
        <begin position="847"/>
        <end position="858"/>
    </location>
</feature>
<evidence type="ECO:0000256" key="1">
    <source>
        <dbReference type="ARBA" id="ARBA00022553"/>
    </source>
</evidence>
<dbReference type="EMBL" id="DVGB01000061">
    <property type="protein sequence ID" value="HIR01675.1"/>
    <property type="molecule type" value="Genomic_DNA"/>
</dbReference>
<keyword evidence="8" id="KW-0175">Coiled coil</keyword>
<dbReference type="GO" id="GO:0006799">
    <property type="term" value="P:polyphosphate biosynthetic process"/>
    <property type="evidence" value="ECO:0007669"/>
    <property type="project" value="UniProtKB-UniRule"/>
</dbReference>
<dbReference type="NCBIfam" id="TIGR03705">
    <property type="entry name" value="poly_P_kin"/>
    <property type="match status" value="1"/>
</dbReference>
<dbReference type="EC" id="2.7.4.1" evidence="6 7"/>
<dbReference type="Pfam" id="PF17941">
    <property type="entry name" value="PP_kinase_C_1"/>
    <property type="match status" value="1"/>
</dbReference>
<keyword evidence="5 6" id="KW-0067">ATP-binding</keyword>
<evidence type="ECO:0000313" key="15">
    <source>
        <dbReference type="Proteomes" id="UP000824261"/>
    </source>
</evidence>
<dbReference type="Pfam" id="PF13090">
    <property type="entry name" value="PP_kinase_C"/>
    <property type="match status" value="1"/>
</dbReference>
<feature type="binding site" evidence="6">
    <location>
        <position position="580"/>
    </location>
    <ligand>
        <name>ATP</name>
        <dbReference type="ChEBI" id="CHEBI:30616"/>
    </ligand>
</feature>
<evidence type="ECO:0000256" key="7">
    <source>
        <dbReference type="RuleBase" id="RU003800"/>
    </source>
</evidence>
<evidence type="ECO:0000313" key="14">
    <source>
        <dbReference type="EMBL" id="HIR01675.1"/>
    </source>
</evidence>
<dbReference type="SUPFAM" id="SSF140356">
    <property type="entry name" value="PPK N-terminal domain-like"/>
    <property type="match status" value="1"/>
</dbReference>
<organism evidence="14 15">
    <name type="scientific">Candidatus Aveggerthella stercoripullorum</name>
    <dbReference type="NCBI Taxonomy" id="2840688"/>
    <lineage>
        <taxon>Bacteria</taxon>
        <taxon>Bacillati</taxon>
        <taxon>Actinomycetota</taxon>
        <taxon>Coriobacteriia</taxon>
        <taxon>Eggerthellales</taxon>
        <taxon>Eggerthellaceae</taxon>
        <taxon>Eggerthellaceae incertae sedis</taxon>
        <taxon>Candidatus Aveggerthella</taxon>
    </lineage>
</organism>
<dbReference type="GO" id="GO:0046872">
    <property type="term" value="F:metal ion binding"/>
    <property type="evidence" value="ECO:0007669"/>
    <property type="project" value="UniProtKB-KW"/>
</dbReference>
<proteinExistence type="inferred from homology"/>
<dbReference type="InterPro" id="IPR036832">
    <property type="entry name" value="PPK_N_dom_sf"/>
</dbReference>
<sequence>MQNRELSWLTFNERVLDQGADESVPLLERLTFVSIFSSNLQEFFMVRVGSLTDMSFAKTEIRDSKTNMTPSQQLDAIYARCHELYPVQEEIFANVCGELAEHGVRHLHPSDLSPEQAEFLHDYLLANVSPFLSPQIINSRHPFPHLENGALYVLVRLDETVTKSAEKEAKNGKDGHKKKKNKAAEGVTLGLVPLPKQCQRVIQLPGEGFQFVLLEHAIETIVEEIFSMYTVKHVNVICVTRNADLDTTETSDEADDDYREHMKRILKKRSRLAPVRLECETQLSSVMSKFLLSKLELDDHQVFVTSVPLDMGYAWGLAGRVGKDTRAKLTSKPFVPQWPACLERNRSIIEQVSEKEVLLSYPYESMDAFVQLLREASVDPTVVSIKITLYRLASQSHLAEALINAAENGKEVTALFELRARFDESNNIEWSQRFEEAGCNVIYGFRDYKVHSKICCITRQTEQGVQYITQLGTGNYNEKTARLYTDFSFITSGQTIGRDATMFFRNMQLENASTEYQLLWVAPLQIKPNIIAGIDEQIALAKEGKPCGLYFKTNSVTDKDIILKIVEASQAGVPVTMLVRGISCIVPGVEGYTDNVRIVSIVGRQLEHSRIYGFGPLDDMRVYLSSADLMTRNMDKRVEIAWPVLNDKLRRQVVDYVKTFLSDTAKLRELKPDLTYTKLRHFVQEGDTPFDSQAFMIQDAYKRHQDAVTAEAQRGANRRQAAVNAREAEMAAQTIAAAEDALRAAEAAAATASAAAGAAAAAAEAAEQGIAQEKPQDAPATPAQPTPEEAAAAEAEANAAVATSVANANRTPVSEPPAMAVVSTPEAAAAAEAEANAAVATSVATAHRVPAAPAAPKPRGARYDHGPTDEEAAQAEAEAAAATAASVSAAVAHAEAVAEPAPQTNATTAQPATGVPSASRPLPNAQPRPSQTNRVIVGEPKPKKKGFFSRLFGK</sequence>
<keyword evidence="3 6" id="KW-0547">Nucleotide-binding</keyword>
<dbReference type="InterPro" id="IPR024953">
    <property type="entry name" value="PP_kinase_middle"/>
</dbReference>
<dbReference type="GO" id="GO:0008976">
    <property type="term" value="F:polyphosphate kinase activity"/>
    <property type="evidence" value="ECO:0007669"/>
    <property type="project" value="UniProtKB-UniRule"/>
</dbReference>
<reference evidence="14" key="1">
    <citation type="submission" date="2020-10" db="EMBL/GenBank/DDBJ databases">
        <authorList>
            <person name="Gilroy R."/>
        </authorList>
    </citation>
    <scope>NUCLEOTIDE SEQUENCE</scope>
    <source>
        <strain evidence="14">ChiGjej1B1-2707</strain>
    </source>
</reference>
<feature type="region of interest" description="Disordered" evidence="9">
    <location>
        <begin position="766"/>
        <end position="798"/>
    </location>
</feature>
<dbReference type="Pfam" id="PF02503">
    <property type="entry name" value="PP_kinase"/>
    <property type="match status" value="1"/>
</dbReference>
<dbReference type="Pfam" id="PF13089">
    <property type="entry name" value="PP_kinase_N"/>
    <property type="match status" value="1"/>
</dbReference>